<sequence length="452" mass="50735">MVPILHPLPLDWTGQATSNVVTMDSYDIMDQADEPYKVVVLDKGYFYLHDLVVMNHLQKPLLYGEDYQCIAMNKDVVTKTGFNACAVIVIKNPQVNNKVFVTARMVGGEYCALTDAVIDMANGLLAGGKRKVYWKNIYGKPNDYRPNGHQHAWWELFGFTEATKTIKRMRVAQQISTAKDFQGVYDSWRAQYNNMSNLLKDIEARLTTHINDTFDPHVVTKTQIGLSLVFNGAPATFDETRAGSGTLNNSYATPLRAKQSFEYNFLPQLEQHENDFNNPHRDSYQSLNTYSVTQLQQKGTLYYNKGSTVKYTARYGGHPWDDIYTGIRNLVPIGNITSGVLKMDQFSDMLNPPVDYILSPTVSGTPNWRSIREVLTQHVKKGNQVFYVAGTFGYDLNGIANIFNQIIGPKPAGSIGVFRYQYGHGTSSGNGGITVYLPNISFVRCNGSTWTT</sequence>
<organism evidence="1 2">
    <name type="scientific">Pseudomonas phage Phabio</name>
    <dbReference type="NCBI Taxonomy" id="2006668"/>
    <lineage>
        <taxon>Viruses</taxon>
        <taxon>Duplodnaviria</taxon>
        <taxon>Heunggongvirae</taxon>
        <taxon>Uroviricota</taxon>
        <taxon>Caudoviricetes</taxon>
        <taxon>Chimalliviridae</taxon>
        <taxon>Phabiovirus</taxon>
        <taxon>Phabiovirus phabio</taxon>
    </lineage>
</organism>
<accession>A0A1Y0T1X0</accession>
<proteinExistence type="predicted"/>
<dbReference type="EMBL" id="MF042360">
    <property type="protein sequence ID" value="ARV76837.1"/>
    <property type="molecule type" value="Genomic_DNA"/>
</dbReference>
<gene>
    <name evidence="1" type="ORF">PHABIO_206</name>
</gene>
<dbReference type="Proteomes" id="UP000225448">
    <property type="component" value="Segment"/>
</dbReference>
<name>A0A1Y0T1X0_9CAUD</name>
<evidence type="ECO:0000313" key="1">
    <source>
        <dbReference type="EMBL" id="ARV76837.1"/>
    </source>
</evidence>
<protein>
    <submittedName>
        <fullName evidence="1">Virion structural protein</fullName>
    </submittedName>
</protein>
<reference evidence="1 2" key="1">
    <citation type="submission" date="2017-05" db="EMBL/GenBank/DDBJ databases">
        <authorList>
            <person name="Song R."/>
            <person name="Chenine A.L."/>
            <person name="Ruprecht R.M."/>
        </authorList>
    </citation>
    <scope>NUCLEOTIDE SEQUENCE [LARGE SCALE GENOMIC DNA]</scope>
</reference>
<keyword evidence="2" id="KW-1185">Reference proteome</keyword>
<evidence type="ECO:0000313" key="2">
    <source>
        <dbReference type="Proteomes" id="UP000225448"/>
    </source>
</evidence>